<feature type="region of interest" description="Disordered" evidence="1">
    <location>
        <begin position="1"/>
        <end position="53"/>
    </location>
</feature>
<keyword evidence="3" id="KW-1185">Reference proteome</keyword>
<dbReference type="STRING" id="708187.A0A1Q8R9F6"/>
<dbReference type="AlphaFoldDB" id="A0A1Q8R9F6"/>
<dbReference type="Pfam" id="PF08613">
    <property type="entry name" value="Cyclin"/>
    <property type="match status" value="1"/>
</dbReference>
<feature type="compositionally biased region" description="Basic and acidic residues" evidence="1">
    <location>
        <begin position="34"/>
        <end position="43"/>
    </location>
</feature>
<dbReference type="EMBL" id="MPGH01000269">
    <property type="protein sequence ID" value="OLN80975.1"/>
    <property type="molecule type" value="Genomic_DNA"/>
</dbReference>
<accession>A0A1Q8R9F6</accession>
<organism evidence="2 3">
    <name type="scientific">Colletotrichum chlorophyti</name>
    <dbReference type="NCBI Taxonomy" id="708187"/>
    <lineage>
        <taxon>Eukaryota</taxon>
        <taxon>Fungi</taxon>
        <taxon>Dikarya</taxon>
        <taxon>Ascomycota</taxon>
        <taxon>Pezizomycotina</taxon>
        <taxon>Sordariomycetes</taxon>
        <taxon>Hypocreomycetidae</taxon>
        <taxon>Glomerellales</taxon>
        <taxon>Glomerellaceae</taxon>
        <taxon>Colletotrichum</taxon>
    </lineage>
</organism>
<dbReference type="GO" id="GO:0019901">
    <property type="term" value="F:protein kinase binding"/>
    <property type="evidence" value="ECO:0007669"/>
    <property type="project" value="InterPro"/>
</dbReference>
<comment type="caution">
    <text evidence="2">The sequence shown here is derived from an EMBL/GenBank/DDBJ whole genome shotgun (WGS) entry which is preliminary data.</text>
</comment>
<gene>
    <name evidence="2" type="ORF">CCHL11_10263</name>
</gene>
<evidence type="ECO:0000313" key="3">
    <source>
        <dbReference type="Proteomes" id="UP000186583"/>
    </source>
</evidence>
<dbReference type="OrthoDB" id="5304883at2759"/>
<dbReference type="GO" id="GO:0016538">
    <property type="term" value="F:cyclin-dependent protein serine/threonine kinase regulator activity"/>
    <property type="evidence" value="ECO:0007669"/>
    <property type="project" value="TreeGrafter"/>
</dbReference>
<dbReference type="GO" id="GO:0000307">
    <property type="term" value="C:cyclin-dependent protein kinase holoenzyme complex"/>
    <property type="evidence" value="ECO:0007669"/>
    <property type="project" value="TreeGrafter"/>
</dbReference>
<evidence type="ECO:0000256" key="1">
    <source>
        <dbReference type="SAM" id="MobiDB-lite"/>
    </source>
</evidence>
<feature type="compositionally biased region" description="Polar residues" evidence="1">
    <location>
        <begin position="12"/>
        <end position="21"/>
    </location>
</feature>
<evidence type="ECO:0000313" key="2">
    <source>
        <dbReference type="EMBL" id="OLN80975.1"/>
    </source>
</evidence>
<dbReference type="GO" id="GO:0005634">
    <property type="term" value="C:nucleus"/>
    <property type="evidence" value="ECO:0007669"/>
    <property type="project" value="TreeGrafter"/>
</dbReference>
<feature type="region of interest" description="Disordered" evidence="1">
    <location>
        <begin position="117"/>
        <end position="151"/>
    </location>
</feature>
<dbReference type="PANTHER" id="PTHR15615:SF32">
    <property type="entry name" value="PROTEIN KINASE COMPLEX COMPONENT, PUTATIVE (AFU_ORTHOLOGUE AFUA_2G07660)-RELATED"/>
    <property type="match status" value="1"/>
</dbReference>
<dbReference type="PANTHER" id="PTHR15615">
    <property type="match status" value="1"/>
</dbReference>
<dbReference type="Proteomes" id="UP000186583">
    <property type="component" value="Unassembled WGS sequence"/>
</dbReference>
<dbReference type="InterPro" id="IPR013922">
    <property type="entry name" value="Cyclin_PHO80-like"/>
</dbReference>
<dbReference type="Gene3D" id="1.10.472.10">
    <property type="entry name" value="Cyclin-like"/>
    <property type="match status" value="1"/>
</dbReference>
<sequence>MTPGTQEGLPLRQTQSNTSDVANLPPPPNPSSDPKLEIPDRESPPITDDNDDLFKLTPRSAMKLLADGIEALVRITGDIPPTPPPTSPTFPNMRGMTAEKELIRSNSEKNLARLLREAQAAGGASSSSSSPRRPPIASHASGSGSSTTQPVDGVYLRQTPLATPPPPSKEPEPYVIVGENSQPLNVQHGAITRRFYSKQPPPISIEEYLTRVHRFCPMSTAVYLATSLYIHRLAVEEKAIPVAKRNSHRLVLAGLRVAMKALEDQSYPHNKFAKVGGVGEVELRRLEISFCFLVNFELVVTEETLKQHWQVLKDEQRQVLRPLQLVGIPTLSLNKLPKGKGKEAEGKENECN</sequence>
<proteinExistence type="predicted"/>
<reference evidence="2 3" key="1">
    <citation type="submission" date="2016-11" db="EMBL/GenBank/DDBJ databases">
        <title>Draft Genome Assembly of Colletotrichum chlorophyti a pathogen of herbaceous plants.</title>
        <authorList>
            <person name="Gan P."/>
            <person name="Narusaka M."/>
            <person name="Tsushima A."/>
            <person name="Narusaka Y."/>
            <person name="Takano Y."/>
            <person name="Shirasu K."/>
        </authorList>
    </citation>
    <scope>NUCLEOTIDE SEQUENCE [LARGE SCALE GENOMIC DNA]</scope>
    <source>
        <strain evidence="2 3">NTL11</strain>
    </source>
</reference>
<protein>
    <submittedName>
        <fullName evidence="2">Cyclin-U4-1</fullName>
    </submittedName>
</protein>
<feature type="compositionally biased region" description="Low complexity" evidence="1">
    <location>
        <begin position="118"/>
        <end position="148"/>
    </location>
</feature>
<dbReference type="CDD" id="cd20558">
    <property type="entry name" value="CYCLIN_ScPCL7-like"/>
    <property type="match status" value="1"/>
</dbReference>
<name>A0A1Q8R9F6_9PEZI</name>